<reference evidence="1 2" key="1">
    <citation type="submission" date="2013-02" db="EMBL/GenBank/DDBJ databases">
        <title>The Genome Sequence of Helicobacter bilis WiWa.</title>
        <authorList>
            <consortium name="The Broad Institute Genome Sequencing Platform"/>
            <person name="Ward D."/>
            <person name="Overstreet A.-M.C."/>
            <person name="Ramer-Tait A.E."/>
            <person name="Phillips G.J."/>
            <person name="Wannemuehler M.J."/>
            <person name="Walker B."/>
            <person name="Young S.K."/>
            <person name="Zeng Q."/>
            <person name="Gargeya S."/>
            <person name="Fitzgerald M."/>
            <person name="Haas B."/>
            <person name="Abouelleil A."/>
            <person name="Alvarado L."/>
            <person name="Arachchi H.M."/>
            <person name="Berlin A.M."/>
            <person name="Chapman S.B."/>
            <person name="Dewar J."/>
            <person name="Goldberg J."/>
            <person name="Griggs A."/>
            <person name="Gujja S."/>
            <person name="Hansen M."/>
            <person name="Howarth C."/>
            <person name="Imamovic A."/>
            <person name="Larimer J."/>
            <person name="McCowan C."/>
            <person name="Murphy C."/>
            <person name="Neiman D."/>
            <person name="Pearson M."/>
            <person name="Priest M."/>
            <person name="Roberts A."/>
            <person name="Saif S."/>
            <person name="Shea T."/>
            <person name="Sisk P."/>
            <person name="Sykes S."/>
            <person name="Wortman J."/>
            <person name="Nusbaum C."/>
            <person name="Birren B."/>
        </authorList>
    </citation>
    <scope>NUCLEOTIDE SEQUENCE [LARGE SCALE GENOMIC DNA]</scope>
    <source>
        <strain evidence="1 2">WiWa</strain>
    </source>
</reference>
<dbReference type="PATRIC" id="fig|1235804.3.peg.1115"/>
<comment type="caution">
    <text evidence="1">The sequence shown here is derived from an EMBL/GenBank/DDBJ whole genome shotgun (WGS) entry which is preliminary data.</text>
</comment>
<proteinExistence type="predicted"/>
<dbReference type="EMBL" id="AQFW01000011">
    <property type="protein sequence ID" value="EMZ39436.1"/>
    <property type="molecule type" value="Genomic_DNA"/>
</dbReference>
<gene>
    <name evidence="1" type="ORF">C826_01022</name>
</gene>
<dbReference type="RefSeq" id="WP_004086746.1">
    <property type="nucleotide sequence ID" value="NZ_KB822515.1"/>
</dbReference>
<sequence>MGLRKLIRKTSWYKNYQARKESKMSDEEYFIYRHKKIFGYTPDFKNPQTFNEKIIHRILFAENLFDRNPIYTALADKLKARIYIATILKDFHANNTLDSNKDSLVSHTNHITHITTGGGGQI</sequence>
<accession>N2BGW6</accession>
<dbReference type="Proteomes" id="UP000012527">
    <property type="component" value="Unassembled WGS sequence"/>
</dbReference>
<dbReference type="GeneID" id="60657934"/>
<dbReference type="AlphaFoldDB" id="N2BGW6"/>
<name>N2BGW6_9HELI</name>
<protein>
    <submittedName>
        <fullName evidence="1">Uncharacterized protein</fullName>
    </submittedName>
</protein>
<dbReference type="HOGENOM" id="CLU_2023500_0_0_7"/>
<evidence type="ECO:0000313" key="2">
    <source>
        <dbReference type="Proteomes" id="UP000012527"/>
    </source>
</evidence>
<organism evidence="1 2">
    <name type="scientific">Helicobacter bilis WiWa</name>
    <dbReference type="NCBI Taxonomy" id="1235804"/>
    <lineage>
        <taxon>Bacteria</taxon>
        <taxon>Pseudomonadati</taxon>
        <taxon>Campylobacterota</taxon>
        <taxon>Epsilonproteobacteria</taxon>
        <taxon>Campylobacterales</taxon>
        <taxon>Helicobacteraceae</taxon>
        <taxon>Helicobacter</taxon>
    </lineage>
</organism>
<evidence type="ECO:0000313" key="1">
    <source>
        <dbReference type="EMBL" id="EMZ39436.1"/>
    </source>
</evidence>